<dbReference type="FunFam" id="3.40.50.300:FF:000692">
    <property type="entry name" value="Guanine nucleotide-binding protein subunit alpha"/>
    <property type="match status" value="1"/>
</dbReference>
<evidence type="ECO:0000256" key="1">
    <source>
        <dbReference type="ARBA" id="ARBA00022723"/>
    </source>
</evidence>
<evidence type="ECO:0000313" key="8">
    <source>
        <dbReference type="EMBL" id="KLO16457.1"/>
    </source>
</evidence>
<evidence type="ECO:0000256" key="2">
    <source>
        <dbReference type="ARBA" id="ARBA00022741"/>
    </source>
</evidence>
<feature type="binding site" evidence="5">
    <location>
        <begin position="435"/>
        <end position="438"/>
    </location>
    <ligand>
        <name>GTP</name>
        <dbReference type="ChEBI" id="CHEBI:37565"/>
    </ligand>
</feature>
<dbReference type="InterPro" id="IPR001019">
    <property type="entry name" value="Gprotein_alpha_su"/>
</dbReference>
<dbReference type="GO" id="GO:0005737">
    <property type="term" value="C:cytoplasm"/>
    <property type="evidence" value="ECO:0007669"/>
    <property type="project" value="TreeGrafter"/>
</dbReference>
<dbReference type="GO" id="GO:0046872">
    <property type="term" value="F:metal ion binding"/>
    <property type="evidence" value="ECO:0007669"/>
    <property type="project" value="UniProtKB-KW"/>
</dbReference>
<keyword evidence="3 5" id="KW-0342">GTP-binding</keyword>
<evidence type="ECO:0000256" key="4">
    <source>
        <dbReference type="ARBA" id="ARBA00023224"/>
    </source>
</evidence>
<dbReference type="GO" id="GO:0001664">
    <property type="term" value="F:G protein-coupled receptor binding"/>
    <property type="evidence" value="ECO:0007669"/>
    <property type="project" value="TreeGrafter"/>
</dbReference>
<feature type="binding site" evidence="5">
    <location>
        <begin position="334"/>
        <end position="340"/>
    </location>
    <ligand>
        <name>GTP</name>
        <dbReference type="ChEBI" id="CHEBI:37565"/>
    </ligand>
</feature>
<dbReference type="Gene3D" id="3.40.50.300">
    <property type="entry name" value="P-loop containing nucleotide triphosphate hydrolases"/>
    <property type="match status" value="2"/>
</dbReference>
<protein>
    <submittedName>
        <fullName evidence="8">G-protein alpha subunit</fullName>
    </submittedName>
</protein>
<dbReference type="GO" id="GO:0007188">
    <property type="term" value="P:adenylate cyclase-modulating G protein-coupled receptor signaling pathway"/>
    <property type="evidence" value="ECO:0007669"/>
    <property type="project" value="TreeGrafter"/>
</dbReference>
<evidence type="ECO:0000256" key="7">
    <source>
        <dbReference type="SAM" id="MobiDB-lite"/>
    </source>
</evidence>
<dbReference type="STRING" id="27342.A0A0H2RXY6"/>
<dbReference type="OrthoDB" id="5817230at2759"/>
<dbReference type="InterPro" id="IPR011025">
    <property type="entry name" value="GproteinA_insert"/>
</dbReference>
<accession>A0A0H2RXY6</accession>
<dbReference type="GO" id="GO:0003924">
    <property type="term" value="F:GTPase activity"/>
    <property type="evidence" value="ECO:0007669"/>
    <property type="project" value="InterPro"/>
</dbReference>
<dbReference type="InterPro" id="IPR027417">
    <property type="entry name" value="P-loop_NTPase"/>
</dbReference>
<dbReference type="SMART" id="SM00275">
    <property type="entry name" value="G_alpha"/>
    <property type="match status" value="1"/>
</dbReference>
<keyword evidence="4" id="KW-0807">Transducer</keyword>
<dbReference type="PRINTS" id="PR00318">
    <property type="entry name" value="GPROTEINA"/>
</dbReference>
<gene>
    <name evidence="8" type="ORF">SCHPADRAFT_823240</name>
</gene>
<organism evidence="8 9">
    <name type="scientific">Schizopora paradoxa</name>
    <dbReference type="NCBI Taxonomy" id="27342"/>
    <lineage>
        <taxon>Eukaryota</taxon>
        <taxon>Fungi</taxon>
        <taxon>Dikarya</taxon>
        <taxon>Basidiomycota</taxon>
        <taxon>Agaricomycotina</taxon>
        <taxon>Agaricomycetes</taxon>
        <taxon>Hymenochaetales</taxon>
        <taxon>Schizoporaceae</taxon>
        <taxon>Schizopora</taxon>
    </lineage>
</organism>
<keyword evidence="1 6" id="KW-0479">Metal-binding</keyword>
<dbReference type="GO" id="GO:0031683">
    <property type="term" value="F:G-protein beta/gamma-subunit complex binding"/>
    <property type="evidence" value="ECO:0007669"/>
    <property type="project" value="InterPro"/>
</dbReference>
<dbReference type="PANTHER" id="PTHR10218:SF360">
    <property type="entry name" value="GUANINE NUCLEOTIDE-BINDING PROTEIN SUBUNIT ALPHA HOMOLOG"/>
    <property type="match status" value="1"/>
</dbReference>
<keyword evidence="2 5" id="KW-0547">Nucleotide-binding</keyword>
<feature type="compositionally biased region" description="Basic and acidic residues" evidence="7">
    <location>
        <begin position="24"/>
        <end position="34"/>
    </location>
</feature>
<dbReference type="PANTHER" id="PTHR10218">
    <property type="entry name" value="GTP-BINDING PROTEIN ALPHA SUBUNIT"/>
    <property type="match status" value="1"/>
</dbReference>
<dbReference type="PROSITE" id="PS51882">
    <property type="entry name" value="G_ALPHA"/>
    <property type="match status" value="1"/>
</dbReference>
<dbReference type="SUPFAM" id="SSF52540">
    <property type="entry name" value="P-loop containing nucleoside triphosphate hydrolases"/>
    <property type="match status" value="1"/>
</dbReference>
<dbReference type="AlphaFoldDB" id="A0A0H2RXY6"/>
<evidence type="ECO:0000256" key="6">
    <source>
        <dbReference type="PIRSR" id="PIRSR601019-2"/>
    </source>
</evidence>
<proteinExistence type="predicted"/>
<dbReference type="InParanoid" id="A0A0H2RXY6"/>
<dbReference type="GO" id="GO:0005525">
    <property type="term" value="F:GTP binding"/>
    <property type="evidence" value="ECO:0007669"/>
    <property type="project" value="UniProtKB-KW"/>
</dbReference>
<feature type="binding site" evidence="6">
    <location>
        <position position="340"/>
    </location>
    <ligand>
        <name>Mg(2+)</name>
        <dbReference type="ChEBI" id="CHEBI:18420"/>
    </ligand>
</feature>
<keyword evidence="6" id="KW-0460">Magnesium</keyword>
<evidence type="ECO:0000313" key="9">
    <source>
        <dbReference type="Proteomes" id="UP000053477"/>
    </source>
</evidence>
<keyword evidence="9" id="KW-1185">Reference proteome</keyword>
<dbReference type="GO" id="GO:0005834">
    <property type="term" value="C:heterotrimeric G-protein complex"/>
    <property type="evidence" value="ECO:0007669"/>
    <property type="project" value="TreeGrafter"/>
</dbReference>
<dbReference type="SUPFAM" id="SSF47895">
    <property type="entry name" value="Transducin (alpha subunit), insertion domain"/>
    <property type="match status" value="1"/>
</dbReference>
<evidence type="ECO:0000256" key="3">
    <source>
        <dbReference type="ARBA" id="ARBA00023134"/>
    </source>
</evidence>
<dbReference type="EMBL" id="KQ085916">
    <property type="protein sequence ID" value="KLO16457.1"/>
    <property type="molecule type" value="Genomic_DNA"/>
</dbReference>
<feature type="region of interest" description="Disordered" evidence="7">
    <location>
        <begin position="1"/>
        <end position="34"/>
    </location>
</feature>
<reference evidence="8 9" key="1">
    <citation type="submission" date="2015-04" db="EMBL/GenBank/DDBJ databases">
        <title>Complete genome sequence of Schizopora paradoxa KUC8140, a cosmopolitan wood degrader in East Asia.</title>
        <authorList>
            <consortium name="DOE Joint Genome Institute"/>
            <person name="Min B."/>
            <person name="Park H."/>
            <person name="Jang Y."/>
            <person name="Kim J.-J."/>
            <person name="Kim K.H."/>
            <person name="Pangilinan J."/>
            <person name="Lipzen A."/>
            <person name="Riley R."/>
            <person name="Grigoriev I.V."/>
            <person name="Spatafora J.W."/>
            <person name="Choi I.-G."/>
        </authorList>
    </citation>
    <scope>NUCLEOTIDE SEQUENCE [LARGE SCALE GENOMIC DNA]</scope>
    <source>
        <strain evidence="8 9">KUC8140</strain>
    </source>
</reference>
<dbReference type="Gene3D" id="1.10.400.10">
    <property type="entry name" value="GI Alpha 1, domain 2-like"/>
    <property type="match status" value="1"/>
</dbReference>
<name>A0A0H2RXY6_9AGAM</name>
<dbReference type="Proteomes" id="UP000053477">
    <property type="component" value="Unassembled WGS sequence"/>
</dbReference>
<dbReference type="Pfam" id="PF00503">
    <property type="entry name" value="G-alpha"/>
    <property type="match status" value="1"/>
</dbReference>
<sequence length="525" mass="59066">MTSSNGVGHRQSIDDPFARLTRAPTHETPDERSRRLEMEEMAARRNREIEDGLVETKKLMERRRRAIKVLLLGQAESGKSTTLRNFQLTFAPSQFHAERSAWRYVIQLNLVQSVRVILDVLNAEIDPATPLSPGLPHRANSITPRLPLLAAAPSPTSSNQHQHHQPLSGARLTNEHRKLILRLGALLAIEPLLQACIDPDYAARSVLAASSPPPSSRIDGDNSPAGSIAYALRAKASREIVVRPGAGWKRFTSAAKRFSKDKSVEAAEKERVMDEPTAVLSACREDIIALWNDDAVRDILRRRGIDVEHMPGFFLNDAVRIATTNYEPTDDDILRARLRTLGVEEHHLKMENHTSIIDSTRDWIIYDVGGCRGNRDKWVPYFDDITAIIFLAPLLFTQTLAEAPTINRLEDTIALWKKICANPLLQRATIVLFLNKMDILERTLESGVKLSDYVPSYGVDAPNDVKNVKKYFRNKLKAFQKAFSPQPRYFYCHETSVIDSRSTSVILITVREGILHNNLVEANVL</sequence>
<evidence type="ECO:0000256" key="5">
    <source>
        <dbReference type="PIRSR" id="PIRSR601019-1"/>
    </source>
</evidence>